<evidence type="ECO:0000313" key="2">
    <source>
        <dbReference type="EMBL" id="KAK3368634.1"/>
    </source>
</evidence>
<reference evidence="2" key="2">
    <citation type="submission" date="2023-06" db="EMBL/GenBank/DDBJ databases">
        <authorList>
            <consortium name="Lawrence Berkeley National Laboratory"/>
            <person name="Haridas S."/>
            <person name="Hensen N."/>
            <person name="Bonometti L."/>
            <person name="Westerberg I."/>
            <person name="Brannstrom I.O."/>
            <person name="Guillou S."/>
            <person name="Cros-Aarteil S."/>
            <person name="Calhoun S."/>
            <person name="Kuo A."/>
            <person name="Mondo S."/>
            <person name="Pangilinan J."/>
            <person name="Riley R."/>
            <person name="LaButti K."/>
            <person name="Andreopoulos B."/>
            <person name="Lipzen A."/>
            <person name="Chen C."/>
            <person name="Yanf M."/>
            <person name="Daum C."/>
            <person name="Ng V."/>
            <person name="Clum A."/>
            <person name="Steindorff A."/>
            <person name="Ohm R."/>
            <person name="Martin F."/>
            <person name="Silar P."/>
            <person name="Natvig D."/>
            <person name="Lalanne C."/>
            <person name="Gautier V."/>
            <person name="Ament-velasquez S.L."/>
            <person name="Kruys A."/>
            <person name="Hutchinson M.I."/>
            <person name="Powell A.J."/>
            <person name="Barry K."/>
            <person name="Miller A.N."/>
            <person name="Grigoriev I.V."/>
            <person name="Debuchy R."/>
            <person name="Gladieux P."/>
            <person name="Thoren M.H."/>
            <person name="Johannesson H."/>
        </authorList>
    </citation>
    <scope>NUCLEOTIDE SEQUENCE</scope>
    <source>
        <strain evidence="2">CBS 232.78</strain>
    </source>
</reference>
<keyword evidence="3" id="KW-1185">Reference proteome</keyword>
<comment type="caution">
    <text evidence="2">The sequence shown here is derived from an EMBL/GenBank/DDBJ whole genome shotgun (WGS) entry which is preliminary data.</text>
</comment>
<evidence type="ECO:0000313" key="3">
    <source>
        <dbReference type="Proteomes" id="UP001285441"/>
    </source>
</evidence>
<accession>A0AAE0K1Y4</accession>
<evidence type="ECO:0000256" key="1">
    <source>
        <dbReference type="SAM" id="MobiDB-lite"/>
    </source>
</evidence>
<organism evidence="2 3">
    <name type="scientific">Podospora didyma</name>
    <dbReference type="NCBI Taxonomy" id="330526"/>
    <lineage>
        <taxon>Eukaryota</taxon>
        <taxon>Fungi</taxon>
        <taxon>Dikarya</taxon>
        <taxon>Ascomycota</taxon>
        <taxon>Pezizomycotina</taxon>
        <taxon>Sordariomycetes</taxon>
        <taxon>Sordariomycetidae</taxon>
        <taxon>Sordariales</taxon>
        <taxon>Podosporaceae</taxon>
        <taxon>Podospora</taxon>
    </lineage>
</organism>
<sequence length="227" mass="25224">MQALVDAQSDLDARRCLGLAYQTPDPFDALIYERSFWGVDVLYRNMGVDLRYNELYHTTWFIVLDVSVTFLVALANAELRRSVQPGRNTNVPRPGGGRSVKGGRESDADDLDANSSKLLLVGVGDPEVGNLRGIPAYEAVGSDTPNAKNFMESLNAFLFRNHPDNVDVKDLSPSKAILPGSTEILRLHGDDSYRLARDKWLLKMGYGVQVEDWHGSIWDEGPKESKV</sequence>
<proteinExistence type="predicted"/>
<protein>
    <submittedName>
        <fullName evidence="2">Uncharacterized protein</fullName>
    </submittedName>
</protein>
<gene>
    <name evidence="2" type="ORF">B0H63DRAFT_78754</name>
</gene>
<dbReference type="EMBL" id="JAULSW010000010">
    <property type="protein sequence ID" value="KAK3368634.1"/>
    <property type="molecule type" value="Genomic_DNA"/>
</dbReference>
<dbReference type="Proteomes" id="UP001285441">
    <property type="component" value="Unassembled WGS sequence"/>
</dbReference>
<reference evidence="2" key="1">
    <citation type="journal article" date="2023" name="Mol. Phylogenet. Evol.">
        <title>Genome-scale phylogeny and comparative genomics of the fungal order Sordariales.</title>
        <authorList>
            <person name="Hensen N."/>
            <person name="Bonometti L."/>
            <person name="Westerberg I."/>
            <person name="Brannstrom I.O."/>
            <person name="Guillou S."/>
            <person name="Cros-Aarteil S."/>
            <person name="Calhoun S."/>
            <person name="Haridas S."/>
            <person name="Kuo A."/>
            <person name="Mondo S."/>
            <person name="Pangilinan J."/>
            <person name="Riley R."/>
            <person name="LaButti K."/>
            <person name="Andreopoulos B."/>
            <person name="Lipzen A."/>
            <person name="Chen C."/>
            <person name="Yan M."/>
            <person name="Daum C."/>
            <person name="Ng V."/>
            <person name="Clum A."/>
            <person name="Steindorff A."/>
            <person name="Ohm R.A."/>
            <person name="Martin F."/>
            <person name="Silar P."/>
            <person name="Natvig D.O."/>
            <person name="Lalanne C."/>
            <person name="Gautier V."/>
            <person name="Ament-Velasquez S.L."/>
            <person name="Kruys A."/>
            <person name="Hutchinson M.I."/>
            <person name="Powell A.J."/>
            <person name="Barry K."/>
            <person name="Miller A.N."/>
            <person name="Grigoriev I.V."/>
            <person name="Debuchy R."/>
            <person name="Gladieux P."/>
            <person name="Hiltunen Thoren M."/>
            <person name="Johannesson H."/>
        </authorList>
    </citation>
    <scope>NUCLEOTIDE SEQUENCE</scope>
    <source>
        <strain evidence="2">CBS 232.78</strain>
    </source>
</reference>
<feature type="region of interest" description="Disordered" evidence="1">
    <location>
        <begin position="84"/>
        <end position="110"/>
    </location>
</feature>
<name>A0AAE0K1Y4_9PEZI</name>
<dbReference type="AlphaFoldDB" id="A0AAE0K1Y4"/>